<dbReference type="GO" id="GO:0016740">
    <property type="term" value="F:transferase activity"/>
    <property type="evidence" value="ECO:0007669"/>
    <property type="project" value="UniProtKB-KW"/>
</dbReference>
<dbReference type="InterPro" id="IPR051678">
    <property type="entry name" value="AGP_Transferase"/>
</dbReference>
<dbReference type="Proteomes" id="UP000240429">
    <property type="component" value="Unassembled WGS sequence"/>
</dbReference>
<keyword evidence="4" id="KW-1185">Reference proteome</keyword>
<dbReference type="EMBL" id="PYBJ01000020">
    <property type="protein sequence ID" value="PSM40088.1"/>
    <property type="molecule type" value="Genomic_DNA"/>
</dbReference>
<dbReference type="AlphaFoldDB" id="A0A2P8Q1F5"/>
<evidence type="ECO:0000313" key="4">
    <source>
        <dbReference type="Proteomes" id="UP000240429"/>
    </source>
</evidence>
<dbReference type="InterPro" id="IPR011009">
    <property type="entry name" value="Kinase-like_dom_sf"/>
</dbReference>
<dbReference type="InterPro" id="IPR041726">
    <property type="entry name" value="ACAD10_11_N"/>
</dbReference>
<comment type="caution">
    <text evidence="3">The sequence shown here is derived from an EMBL/GenBank/DDBJ whole genome shotgun (WGS) entry which is preliminary data.</text>
</comment>
<name>A0A2P8Q1F5_9ACTN</name>
<protein>
    <submittedName>
        <fullName evidence="3">Phosphotransferase family protein</fullName>
    </submittedName>
</protein>
<feature type="region of interest" description="Disordered" evidence="1">
    <location>
        <begin position="1"/>
        <end position="22"/>
    </location>
</feature>
<feature type="domain" description="Aminoglycoside phosphotransferase" evidence="2">
    <location>
        <begin position="90"/>
        <end position="296"/>
    </location>
</feature>
<dbReference type="RefSeq" id="WP_107019625.1">
    <property type="nucleotide sequence ID" value="NZ_KZ679049.1"/>
</dbReference>
<dbReference type="OrthoDB" id="3339041at2"/>
<dbReference type="CDD" id="cd05154">
    <property type="entry name" value="ACAD10_11_N-like"/>
    <property type="match status" value="1"/>
</dbReference>
<accession>A0A2P8Q1F5</accession>
<dbReference type="SUPFAM" id="SSF56112">
    <property type="entry name" value="Protein kinase-like (PK-like)"/>
    <property type="match status" value="1"/>
</dbReference>
<evidence type="ECO:0000256" key="1">
    <source>
        <dbReference type="SAM" id="MobiDB-lite"/>
    </source>
</evidence>
<dbReference type="PANTHER" id="PTHR21310:SF40">
    <property type="entry name" value="AMINOGLYCOSIDE PHOSPHOTRANSFERASE DOMAIN-CONTAINING PROTEIN-RELATED"/>
    <property type="match status" value="1"/>
</dbReference>
<dbReference type="InterPro" id="IPR002575">
    <property type="entry name" value="Aminoglycoside_PTrfase"/>
</dbReference>
<dbReference type="Pfam" id="PF01636">
    <property type="entry name" value="APH"/>
    <property type="match status" value="1"/>
</dbReference>
<reference evidence="3 4" key="1">
    <citation type="submission" date="2018-03" db="EMBL/GenBank/DDBJ databases">
        <title>Streptomyces dioscori sp. nov., a novel endophytic actinobacterium isolated from bulbil of Dioscorea bulbifera L.</title>
        <authorList>
            <person name="Zhikuan W."/>
        </authorList>
    </citation>
    <scope>NUCLEOTIDE SEQUENCE [LARGE SCALE GENOMIC DNA]</scope>
    <source>
        <strain evidence="3 4">A217</strain>
    </source>
</reference>
<organism evidence="3 4">
    <name type="scientific">Streptomyces dioscori</name>
    <dbReference type="NCBI Taxonomy" id="2109333"/>
    <lineage>
        <taxon>Bacteria</taxon>
        <taxon>Bacillati</taxon>
        <taxon>Actinomycetota</taxon>
        <taxon>Actinomycetes</taxon>
        <taxon>Kitasatosporales</taxon>
        <taxon>Streptomycetaceae</taxon>
        <taxon>Streptomyces</taxon>
        <taxon>Streptomyces aurantiacus group</taxon>
    </lineage>
</organism>
<evidence type="ECO:0000313" key="3">
    <source>
        <dbReference type="EMBL" id="PSM40088.1"/>
    </source>
</evidence>
<dbReference type="Gene3D" id="3.90.1200.10">
    <property type="match status" value="1"/>
</dbReference>
<proteinExistence type="predicted"/>
<dbReference type="PANTHER" id="PTHR21310">
    <property type="entry name" value="AMINOGLYCOSIDE PHOSPHOTRANSFERASE-RELATED-RELATED"/>
    <property type="match status" value="1"/>
</dbReference>
<dbReference type="Gene3D" id="3.30.200.20">
    <property type="entry name" value="Phosphorylase Kinase, domain 1"/>
    <property type="match status" value="1"/>
</dbReference>
<keyword evidence="3" id="KW-0808">Transferase</keyword>
<gene>
    <name evidence="3" type="ORF">C6Y14_27965</name>
</gene>
<sequence>MAEAPRPRPGPRPRPRTTTRDPEEIARRLSAWLATRLPGAEAVDVRVPASNGMSSETLLFDIEHPEPPARACALRLAADPAAYTVFPVYDLPRQYRVMRLVADRTDVPVPRVLWLEEDPGPLGAPFFVMERVEGRVPPDVMPYTYEGNWLHAASESERERLETASVGLLARLHDQVPVKEAGFLAGPGAGSPLRCHVAAQRAYYAWVVDGLSRSPLIEDAFDRLDALWPRDEGETVLSWGDARIGNVIYDGFEPAAVLDWEMAALGPREVDLGWMIYLHRFFQDLTESFGQHGLPGFLRRDRVEARYAELTGHPPRDMDFHILYAALRHAVVMLRVAYRQVHFGESDVPADPDTLILHHDSLRAMVQGDYRD</sequence>
<evidence type="ECO:0000259" key="2">
    <source>
        <dbReference type="Pfam" id="PF01636"/>
    </source>
</evidence>